<evidence type="ECO:0000313" key="2">
    <source>
        <dbReference type="Proteomes" id="UP000805193"/>
    </source>
</evidence>
<dbReference type="EMBL" id="JABSTQ010009965">
    <property type="protein sequence ID" value="KAG0424515.1"/>
    <property type="molecule type" value="Genomic_DNA"/>
</dbReference>
<gene>
    <name evidence="1" type="ORF">HPB47_028259</name>
</gene>
<organism evidence="1 2">
    <name type="scientific">Ixodes persulcatus</name>
    <name type="common">Taiga tick</name>
    <dbReference type="NCBI Taxonomy" id="34615"/>
    <lineage>
        <taxon>Eukaryota</taxon>
        <taxon>Metazoa</taxon>
        <taxon>Ecdysozoa</taxon>
        <taxon>Arthropoda</taxon>
        <taxon>Chelicerata</taxon>
        <taxon>Arachnida</taxon>
        <taxon>Acari</taxon>
        <taxon>Parasitiformes</taxon>
        <taxon>Ixodida</taxon>
        <taxon>Ixodoidea</taxon>
        <taxon>Ixodidae</taxon>
        <taxon>Ixodinae</taxon>
        <taxon>Ixodes</taxon>
    </lineage>
</organism>
<comment type="caution">
    <text evidence="1">The sequence shown here is derived from an EMBL/GenBank/DDBJ whole genome shotgun (WGS) entry which is preliminary data.</text>
</comment>
<protein>
    <submittedName>
        <fullName evidence="1">Uncharacterized protein</fullName>
    </submittedName>
</protein>
<proteinExistence type="predicted"/>
<dbReference type="Proteomes" id="UP000805193">
    <property type="component" value="Unassembled WGS sequence"/>
</dbReference>
<reference evidence="1 2" key="1">
    <citation type="journal article" date="2020" name="Cell">
        <title>Large-Scale Comparative Analyses of Tick Genomes Elucidate Their Genetic Diversity and Vector Capacities.</title>
        <authorList>
            <consortium name="Tick Genome and Microbiome Consortium (TIGMIC)"/>
            <person name="Jia N."/>
            <person name="Wang J."/>
            <person name="Shi W."/>
            <person name="Du L."/>
            <person name="Sun Y."/>
            <person name="Zhan W."/>
            <person name="Jiang J.F."/>
            <person name="Wang Q."/>
            <person name="Zhang B."/>
            <person name="Ji P."/>
            <person name="Bell-Sakyi L."/>
            <person name="Cui X.M."/>
            <person name="Yuan T.T."/>
            <person name="Jiang B.G."/>
            <person name="Yang W.F."/>
            <person name="Lam T.T."/>
            <person name="Chang Q.C."/>
            <person name="Ding S.J."/>
            <person name="Wang X.J."/>
            <person name="Zhu J.G."/>
            <person name="Ruan X.D."/>
            <person name="Zhao L."/>
            <person name="Wei J.T."/>
            <person name="Ye R.Z."/>
            <person name="Que T.C."/>
            <person name="Du C.H."/>
            <person name="Zhou Y.H."/>
            <person name="Cheng J.X."/>
            <person name="Dai P.F."/>
            <person name="Guo W.B."/>
            <person name="Han X.H."/>
            <person name="Huang E.J."/>
            <person name="Li L.F."/>
            <person name="Wei W."/>
            <person name="Gao Y.C."/>
            <person name="Liu J.Z."/>
            <person name="Shao H.Z."/>
            <person name="Wang X."/>
            <person name="Wang C.C."/>
            <person name="Yang T.C."/>
            <person name="Huo Q.B."/>
            <person name="Li W."/>
            <person name="Chen H.Y."/>
            <person name="Chen S.E."/>
            <person name="Zhou L.G."/>
            <person name="Ni X.B."/>
            <person name="Tian J.H."/>
            <person name="Sheng Y."/>
            <person name="Liu T."/>
            <person name="Pan Y.S."/>
            <person name="Xia L.Y."/>
            <person name="Li J."/>
            <person name="Zhao F."/>
            <person name="Cao W.C."/>
        </authorList>
    </citation>
    <scope>NUCLEOTIDE SEQUENCE [LARGE SCALE GENOMIC DNA]</scope>
    <source>
        <strain evidence="1">Iper-2018</strain>
    </source>
</reference>
<evidence type="ECO:0000313" key="1">
    <source>
        <dbReference type="EMBL" id="KAG0424515.1"/>
    </source>
</evidence>
<name>A0AC60PTS0_IXOPE</name>
<sequence length="269" mass="31253">MVNCAAFGCNNRSRNKKNDTGSFKGGFYRIPPIVTSEGPEAERLLRERRREWRRRLKRDDFDDAATHYRVCGIHFVSGRVTDRYYPGTQADDCSWEIADRLNREVNQLRVEIYSLRESLNARCLTYATFLRDDELTKFYTGLPNFKLLNGVFTLVKELVRHIPINALPQFQEFVVTLIRLRLNVPLRDLAFRFDVSEATKDLMKWIDGLKCAIEPGRRGRRDKARHDSHSLSSSLRPVKLVNRSEEERSEAASPHSQILTEDSYVKELA</sequence>
<keyword evidence="2" id="KW-1185">Reference proteome</keyword>
<accession>A0AC60PTS0</accession>